<evidence type="ECO:0000256" key="1">
    <source>
        <dbReference type="SAM" id="Coils"/>
    </source>
</evidence>
<comment type="caution">
    <text evidence="2">The sequence shown here is derived from an EMBL/GenBank/DDBJ whole genome shotgun (WGS) entry which is preliminary data.</text>
</comment>
<evidence type="ECO:0000313" key="3">
    <source>
        <dbReference type="Proteomes" id="UP000294192"/>
    </source>
</evidence>
<protein>
    <submittedName>
        <fullName evidence="2">Uncharacterized protein</fullName>
    </submittedName>
</protein>
<proteinExistence type="predicted"/>
<dbReference type="OrthoDB" id="401212at2"/>
<feature type="coiled-coil region" evidence="1">
    <location>
        <begin position="450"/>
        <end position="477"/>
    </location>
</feature>
<sequence length="604" mass="68137">MKKWLFGSLAFAGSAVIGAGAGIGTYVAIENINKNEAKSPGQEIIGERNVNDLMQGIFEKIEKLPGNDHPTYKSFEEFEKAIMSELKNESSKGNKNLKTEVIGILNNELDKVMKNVSSKLDNIPNKAEVEFIKTQLQEYIKNMSNFTKDIKLGVVGEHDLNFFKEVLNNKIDNSIFASTSKELDAKIDNIKKSIEVIKNNISVDMQKLNNKFKKDYLDFSQNIDKQIDNLLKNISTNKNSISLLSSNNTKTRKIIESLKNDLLNLSNNISNKKVELNKHIKEFDKSKASQIEKVDSLTDKFTKMAADIEFISDKVDEDISSVNDVLEELKTIDSTLSIKINNIIKNNLKIKSDINSTEEDISNLETIQSEMYDKFVQSQNDIINLKSNLAGLSNRTDSIANRISASESSLQNILSIINHIDLSTIEKKISDNKSLILEYGNSIYAAADSIANILNDLNKIVERVNNHEARIFRLEKLVKKMKSCNNGNSTNVVSEYETLYNQGPQILNNKIYLKNPINAYAKIDITLTPEHGIRLPQVISFSPEKNRTGGSIVYRGNGLTQGWVFSLHTIFNYDENSLMVKKIEIHNWSSLKKAKLQSIRGFLY</sequence>
<feature type="coiled-coil region" evidence="1">
    <location>
        <begin position="248"/>
        <end position="282"/>
    </location>
</feature>
<dbReference type="Proteomes" id="UP000294192">
    <property type="component" value="Unassembled WGS sequence"/>
</dbReference>
<keyword evidence="1" id="KW-0175">Coiled coil</keyword>
<dbReference type="AlphaFoldDB" id="A0A4R0XQA3"/>
<dbReference type="EMBL" id="PSZO01000014">
    <property type="protein sequence ID" value="TCG11055.1"/>
    <property type="molecule type" value="Genomic_DNA"/>
</dbReference>
<accession>A0A4R0XQA3</accession>
<keyword evidence="3" id="KW-1185">Reference proteome</keyword>
<organism evidence="2 3">
    <name type="scientific">Mycoplasma marinum</name>
    <dbReference type="NCBI Taxonomy" id="1937190"/>
    <lineage>
        <taxon>Bacteria</taxon>
        <taxon>Bacillati</taxon>
        <taxon>Mycoplasmatota</taxon>
        <taxon>Mollicutes</taxon>
        <taxon>Mycoplasmataceae</taxon>
        <taxon>Mycoplasma</taxon>
    </lineage>
</organism>
<evidence type="ECO:0000313" key="2">
    <source>
        <dbReference type="EMBL" id="TCG11055.1"/>
    </source>
</evidence>
<name>A0A4R0XQA3_9MOLU</name>
<gene>
    <name evidence="2" type="ORF">C4B24_03155</name>
</gene>
<reference evidence="2 3" key="1">
    <citation type="submission" date="2018-02" db="EMBL/GenBank/DDBJ databases">
        <title>Mycoplasma marinum and Mycoplasma todarodis sp. nov., moderately halophilic and psychrotolerant mycoplasmas isolated from cephalopods.</title>
        <authorList>
            <person name="Viver T."/>
        </authorList>
    </citation>
    <scope>NUCLEOTIDE SEQUENCE [LARGE SCALE GENOMIC DNA]</scope>
    <source>
        <strain evidence="2 3">PE</strain>
    </source>
</reference>
<dbReference type="RefSeq" id="WP_131599263.1">
    <property type="nucleotide sequence ID" value="NZ_PSZO01000014.1"/>
</dbReference>